<evidence type="ECO:0000313" key="2">
    <source>
        <dbReference type="EMBL" id="CAB4580690.1"/>
    </source>
</evidence>
<sequence>MVQVVSGAATVHERPPGLAVASYDNTAEPPSLAGGIHDTTTEPPSAPGTADTLRGAVGAVPPGAALKPSSNDIGPRASVRLAWRM</sequence>
<organism evidence="2">
    <name type="scientific">freshwater metagenome</name>
    <dbReference type="NCBI Taxonomy" id="449393"/>
    <lineage>
        <taxon>unclassified sequences</taxon>
        <taxon>metagenomes</taxon>
        <taxon>ecological metagenomes</taxon>
    </lineage>
</organism>
<feature type="region of interest" description="Disordered" evidence="1">
    <location>
        <begin position="16"/>
        <end position="51"/>
    </location>
</feature>
<reference evidence="2" key="1">
    <citation type="submission" date="2020-05" db="EMBL/GenBank/DDBJ databases">
        <authorList>
            <person name="Chiriac C."/>
            <person name="Salcher M."/>
            <person name="Ghai R."/>
            <person name="Kavagutti S V."/>
        </authorList>
    </citation>
    <scope>NUCLEOTIDE SEQUENCE</scope>
</reference>
<evidence type="ECO:0000256" key="1">
    <source>
        <dbReference type="SAM" id="MobiDB-lite"/>
    </source>
</evidence>
<protein>
    <submittedName>
        <fullName evidence="2">Unannotated protein</fullName>
    </submittedName>
</protein>
<proteinExistence type="predicted"/>
<gene>
    <name evidence="2" type="ORF">UFOPK1722_01011</name>
</gene>
<dbReference type="AlphaFoldDB" id="A0A6J6EVT8"/>
<dbReference type="EMBL" id="CAEZTS010000081">
    <property type="protein sequence ID" value="CAB4580690.1"/>
    <property type="molecule type" value="Genomic_DNA"/>
</dbReference>
<name>A0A6J6EVT8_9ZZZZ</name>
<accession>A0A6J6EVT8</accession>